<sequence>MDPPYPNGGQPSSYTNVLPGHGQQSPCVSELTGMESYYALSSGPQEQPPHLSSTCPLPRGSTLSQQQENQQQQPHPALNATAYTSMASSFHYPPRSHHQVWPSPPPGPDDYDNYSYQSSPSSGSAPMSCYNPSPISPRTWSSPDFPLPQPSDSLHQQSQQNSFKNLRICTPTSTEGYSARGPRVLTPFTGGSMNQGLDNEIDGLSYSYSPATIPSSSAGALSCTSSPQEPLLGTPMHMETRQESPTGEPEYRASTEGQLGARELKGAAVGAKSEEPYAKLLYRALMSAPDHAMTLQEIYQWFRENTDKDLKKDKTEKRPGKNAEGWQNSIRHNLSMNKAFVKREHKETSDTAEQVSAKAGDAKKPTEWMLEDWAVRNGVQSTTKYRAKDATRRAIGSKVRHHPYDHGFSQHGSPISTKGTPGRKGDCSTNKLRLRGRHYVHETNMPPTSHHIMAHPHPVRRTTTMPGMYQSQQAYEDMMMPRIERLPQTAIKQENNSPMTPDSSGHEAFGFMLPEPSLIHAHAASSSASNNHGTTAYALPSGTQNMYVGPSPCEFPYGVADVTGVYQGGGHHATSGGVNERLMGIGPNAVYNWHSQGL</sequence>
<evidence type="ECO:0000313" key="9">
    <source>
        <dbReference type="Proteomes" id="UP000622797"/>
    </source>
</evidence>
<dbReference type="SMART" id="SM00339">
    <property type="entry name" value="FH"/>
    <property type="match status" value="1"/>
</dbReference>
<feature type="compositionally biased region" description="Low complexity" evidence="6">
    <location>
        <begin position="113"/>
        <end position="128"/>
    </location>
</feature>
<evidence type="ECO:0000313" key="8">
    <source>
        <dbReference type="EMBL" id="KAF4963745.1"/>
    </source>
</evidence>
<dbReference type="EMBL" id="JABEXW010000452">
    <property type="protein sequence ID" value="KAF4963745.1"/>
    <property type="molecule type" value="Genomic_DNA"/>
</dbReference>
<organism evidence="8 9">
    <name type="scientific">Fusarium sarcochroum</name>
    <dbReference type="NCBI Taxonomy" id="1208366"/>
    <lineage>
        <taxon>Eukaryota</taxon>
        <taxon>Fungi</taxon>
        <taxon>Dikarya</taxon>
        <taxon>Ascomycota</taxon>
        <taxon>Pezizomycotina</taxon>
        <taxon>Sordariomycetes</taxon>
        <taxon>Hypocreomycetidae</taxon>
        <taxon>Hypocreales</taxon>
        <taxon>Nectriaceae</taxon>
        <taxon>Fusarium</taxon>
        <taxon>Fusarium lateritium species complex</taxon>
    </lineage>
</organism>
<dbReference type="Gene3D" id="1.10.10.10">
    <property type="entry name" value="Winged helix-like DNA-binding domain superfamily/Winged helix DNA-binding domain"/>
    <property type="match status" value="1"/>
</dbReference>
<dbReference type="AlphaFoldDB" id="A0A8H4TTK1"/>
<evidence type="ECO:0000259" key="7">
    <source>
        <dbReference type="PROSITE" id="PS50039"/>
    </source>
</evidence>
<evidence type="ECO:0000256" key="3">
    <source>
        <dbReference type="ARBA" id="ARBA00023163"/>
    </source>
</evidence>
<evidence type="ECO:0000256" key="1">
    <source>
        <dbReference type="ARBA" id="ARBA00023015"/>
    </source>
</evidence>
<reference evidence="8" key="1">
    <citation type="journal article" date="2020" name="BMC Genomics">
        <title>Correction to: Identification and distribution of gene clusters required for synthesis of sphingolipid metabolism inhibitors in diverse species of the filamentous fungus Fusarium.</title>
        <authorList>
            <person name="Kim H.S."/>
            <person name="Lohmar J.M."/>
            <person name="Busman M."/>
            <person name="Brown D.W."/>
            <person name="Naumann T.A."/>
            <person name="Divon H.H."/>
            <person name="Lysoe E."/>
            <person name="Uhlig S."/>
            <person name="Proctor R.H."/>
        </authorList>
    </citation>
    <scope>NUCLEOTIDE SEQUENCE</scope>
    <source>
        <strain evidence="8">NRRL 20472</strain>
    </source>
</reference>
<proteinExistence type="predicted"/>
<dbReference type="InterPro" id="IPR001766">
    <property type="entry name" value="Fork_head_dom"/>
</dbReference>
<keyword evidence="1" id="KW-0805">Transcription regulation</keyword>
<dbReference type="OrthoDB" id="5954824at2759"/>
<gene>
    <name evidence="8" type="ORF">FSARC_8269</name>
</gene>
<dbReference type="PROSITE" id="PS50039">
    <property type="entry name" value="FORK_HEAD_3"/>
    <property type="match status" value="1"/>
</dbReference>
<dbReference type="Proteomes" id="UP000622797">
    <property type="component" value="Unassembled WGS sequence"/>
</dbReference>
<feature type="region of interest" description="Disordered" evidence="6">
    <location>
        <begin position="217"/>
        <end position="252"/>
    </location>
</feature>
<evidence type="ECO:0000256" key="5">
    <source>
        <dbReference type="PROSITE-ProRule" id="PRU00089"/>
    </source>
</evidence>
<comment type="caution">
    <text evidence="8">The sequence shown here is derived from an EMBL/GenBank/DDBJ whole genome shotgun (WGS) entry which is preliminary data.</text>
</comment>
<dbReference type="Pfam" id="PF00250">
    <property type="entry name" value="Forkhead"/>
    <property type="match status" value="1"/>
</dbReference>
<comment type="subcellular location">
    <subcellularLocation>
        <location evidence="5">Nucleus</location>
    </subcellularLocation>
</comment>
<dbReference type="InterPro" id="IPR030456">
    <property type="entry name" value="TF_fork_head_CS_2"/>
</dbReference>
<evidence type="ECO:0000256" key="4">
    <source>
        <dbReference type="ARBA" id="ARBA00023242"/>
    </source>
</evidence>
<dbReference type="InterPro" id="IPR036390">
    <property type="entry name" value="WH_DNA-bd_sf"/>
</dbReference>
<feature type="compositionally biased region" description="Polar residues" evidence="6">
    <location>
        <begin position="130"/>
        <end position="142"/>
    </location>
</feature>
<feature type="compositionally biased region" description="Polar residues" evidence="6">
    <location>
        <begin position="42"/>
        <end position="55"/>
    </location>
</feature>
<dbReference type="SUPFAM" id="SSF46785">
    <property type="entry name" value="Winged helix' DNA-binding domain"/>
    <property type="match status" value="1"/>
</dbReference>
<dbReference type="PROSITE" id="PS00658">
    <property type="entry name" value="FORK_HEAD_2"/>
    <property type="match status" value="1"/>
</dbReference>
<evidence type="ECO:0000256" key="2">
    <source>
        <dbReference type="ARBA" id="ARBA00023125"/>
    </source>
</evidence>
<feature type="compositionally biased region" description="Polar residues" evidence="6">
    <location>
        <begin position="9"/>
        <end position="27"/>
    </location>
</feature>
<feature type="compositionally biased region" description="Low complexity" evidence="6">
    <location>
        <begin position="217"/>
        <end position="226"/>
    </location>
</feature>
<dbReference type="InterPro" id="IPR045912">
    <property type="entry name" value="FOXJ2/3-like"/>
</dbReference>
<dbReference type="GO" id="GO:0005634">
    <property type="term" value="C:nucleus"/>
    <property type="evidence" value="ECO:0007669"/>
    <property type="project" value="UniProtKB-SubCell"/>
</dbReference>
<feature type="compositionally biased region" description="Polar residues" evidence="6">
    <location>
        <begin position="410"/>
        <end position="419"/>
    </location>
</feature>
<feature type="compositionally biased region" description="Polar residues" evidence="6">
    <location>
        <begin position="150"/>
        <end position="162"/>
    </location>
</feature>
<dbReference type="PANTHER" id="PTHR46078">
    <property type="entry name" value="FORKHEAD BOX PROTEIN J2 FAMILY MEMBER"/>
    <property type="match status" value="1"/>
</dbReference>
<feature type="region of interest" description="Disordered" evidence="6">
    <location>
        <begin position="401"/>
        <end position="429"/>
    </location>
</feature>
<accession>A0A8H4TTK1</accession>
<feature type="DNA-binding region" description="Fork-head" evidence="5">
    <location>
        <begin position="272"/>
        <end position="389"/>
    </location>
</feature>
<keyword evidence="4 5" id="KW-0539">Nucleus</keyword>
<evidence type="ECO:0000256" key="6">
    <source>
        <dbReference type="SAM" id="MobiDB-lite"/>
    </source>
</evidence>
<keyword evidence="2 5" id="KW-0238">DNA-binding</keyword>
<dbReference type="GO" id="GO:0000978">
    <property type="term" value="F:RNA polymerase II cis-regulatory region sequence-specific DNA binding"/>
    <property type="evidence" value="ECO:0007669"/>
    <property type="project" value="TreeGrafter"/>
</dbReference>
<name>A0A8H4TTK1_9HYPO</name>
<feature type="domain" description="Fork-head" evidence="7">
    <location>
        <begin position="272"/>
        <end position="389"/>
    </location>
</feature>
<protein>
    <recommendedName>
        <fullName evidence="7">Fork-head domain-containing protein</fullName>
    </recommendedName>
</protein>
<dbReference type="GO" id="GO:0000981">
    <property type="term" value="F:DNA-binding transcription factor activity, RNA polymerase II-specific"/>
    <property type="evidence" value="ECO:0007669"/>
    <property type="project" value="TreeGrafter"/>
</dbReference>
<dbReference type="PANTHER" id="PTHR46078:SF2">
    <property type="entry name" value="FORK-HEAD DOMAIN-CONTAINING PROTEIN"/>
    <property type="match status" value="1"/>
</dbReference>
<keyword evidence="3" id="KW-0804">Transcription</keyword>
<feature type="region of interest" description="Disordered" evidence="6">
    <location>
        <begin position="1"/>
        <end position="162"/>
    </location>
</feature>
<dbReference type="InterPro" id="IPR036388">
    <property type="entry name" value="WH-like_DNA-bd_sf"/>
</dbReference>
<keyword evidence="9" id="KW-1185">Reference proteome</keyword>
<reference evidence="8" key="2">
    <citation type="submission" date="2020-05" db="EMBL/GenBank/DDBJ databases">
        <authorList>
            <person name="Kim H.-S."/>
            <person name="Proctor R.H."/>
            <person name="Brown D.W."/>
        </authorList>
    </citation>
    <scope>NUCLEOTIDE SEQUENCE</scope>
    <source>
        <strain evidence="8">NRRL 20472</strain>
    </source>
</reference>